<protein>
    <submittedName>
        <fullName evidence="2">FixH family protein</fullName>
    </submittedName>
</protein>
<keyword evidence="3" id="KW-1185">Reference proteome</keyword>
<evidence type="ECO:0000313" key="3">
    <source>
        <dbReference type="Proteomes" id="UP000306585"/>
    </source>
</evidence>
<name>A0A5R9H0I8_9PROT</name>
<sequence>MLSVQVKQDLKNPWLRGILAVIAVTVAVNAGFIAYAFISPPNLVVNDYYEKGKSYFHDQLVEQKSAASAWRLQLMLPDKIRAHDPVPCRLYVMDHQGQPVRAGKVVLTAYRPSDAANDFRTELSLSDAGTFSAPVAFPLPGHWDLLARIDLDGQHFDTAARLFVEK</sequence>
<comment type="caution">
    <text evidence="2">The sequence shown here is derived from an EMBL/GenBank/DDBJ whole genome shotgun (WGS) entry which is preliminary data.</text>
</comment>
<dbReference type="OrthoDB" id="5298088at2"/>
<dbReference type="EMBL" id="VBRY01000002">
    <property type="protein sequence ID" value="TLS68544.1"/>
    <property type="molecule type" value="Genomic_DNA"/>
</dbReference>
<evidence type="ECO:0000256" key="1">
    <source>
        <dbReference type="SAM" id="Phobius"/>
    </source>
</evidence>
<reference evidence="2 3" key="1">
    <citation type="journal article" date="2019" name="Appl. Environ. Microbiol.">
        <title>Environmental Evidence and Genomic Insight of Iron-oxidizing Bacteria Preference Towards More Corrosion Resistant Stainless Steel at Higher Salinities.</title>
        <authorList>
            <person name="Garrison C.E."/>
            <person name="Price K.A."/>
            <person name="Field E.K."/>
        </authorList>
    </citation>
    <scope>NUCLEOTIDE SEQUENCE [LARGE SCALE GENOMIC DNA]</scope>
    <source>
        <strain evidence="2 3">P3</strain>
    </source>
</reference>
<dbReference type="RefSeq" id="WP_138238162.1">
    <property type="nucleotide sequence ID" value="NZ_VBRY01000002.1"/>
</dbReference>
<accession>A0A5R9H0I8</accession>
<proteinExistence type="predicted"/>
<feature type="transmembrane region" description="Helical" evidence="1">
    <location>
        <begin position="17"/>
        <end position="38"/>
    </location>
</feature>
<organism evidence="2 3">
    <name type="scientific">Mariprofundus erugo</name>
    <dbReference type="NCBI Taxonomy" id="2528639"/>
    <lineage>
        <taxon>Bacteria</taxon>
        <taxon>Pseudomonadati</taxon>
        <taxon>Pseudomonadota</taxon>
        <taxon>Candidatius Mariprofundia</taxon>
        <taxon>Mariprofundales</taxon>
        <taxon>Mariprofundaceae</taxon>
        <taxon>Mariprofundus</taxon>
    </lineage>
</organism>
<dbReference type="AlphaFoldDB" id="A0A5R9H0I8"/>
<dbReference type="Pfam" id="PF05751">
    <property type="entry name" value="FixH"/>
    <property type="match status" value="1"/>
</dbReference>
<dbReference type="InterPro" id="IPR008620">
    <property type="entry name" value="FixH"/>
</dbReference>
<dbReference type="Proteomes" id="UP000306585">
    <property type="component" value="Unassembled WGS sequence"/>
</dbReference>
<keyword evidence="1" id="KW-0812">Transmembrane</keyword>
<gene>
    <name evidence="2" type="ORF">FEF65_02205</name>
</gene>
<evidence type="ECO:0000313" key="2">
    <source>
        <dbReference type="EMBL" id="TLS68544.1"/>
    </source>
</evidence>
<keyword evidence="1" id="KW-0472">Membrane</keyword>
<keyword evidence="1" id="KW-1133">Transmembrane helix</keyword>